<reference evidence="1" key="1">
    <citation type="submission" date="2018-05" db="EMBL/GenBank/DDBJ databases">
        <authorList>
            <person name="Lanie J.A."/>
            <person name="Ng W.-L."/>
            <person name="Kazmierczak K.M."/>
            <person name="Andrzejewski T.M."/>
            <person name="Davidsen T.M."/>
            <person name="Wayne K.J."/>
            <person name="Tettelin H."/>
            <person name="Glass J.I."/>
            <person name="Rusch D."/>
            <person name="Podicherti R."/>
            <person name="Tsui H.-C.T."/>
            <person name="Winkler M.E."/>
        </authorList>
    </citation>
    <scope>NUCLEOTIDE SEQUENCE</scope>
</reference>
<accession>A0A382VA04</accession>
<sequence>MASGAHIVTRAPLLITVLILLLIGQSLSPLAFSVNNPPNAVSGRDGEVWIDGGISWPQFGRTPGHE</sequence>
<feature type="non-terminal residue" evidence="1">
    <location>
        <position position="66"/>
    </location>
</feature>
<protein>
    <submittedName>
        <fullName evidence="1">Uncharacterized protein</fullName>
    </submittedName>
</protein>
<proteinExistence type="predicted"/>
<dbReference type="AlphaFoldDB" id="A0A382VA04"/>
<name>A0A382VA04_9ZZZZ</name>
<dbReference type="EMBL" id="UINC01150336">
    <property type="protein sequence ID" value="SVD43323.1"/>
    <property type="molecule type" value="Genomic_DNA"/>
</dbReference>
<organism evidence="1">
    <name type="scientific">marine metagenome</name>
    <dbReference type="NCBI Taxonomy" id="408172"/>
    <lineage>
        <taxon>unclassified sequences</taxon>
        <taxon>metagenomes</taxon>
        <taxon>ecological metagenomes</taxon>
    </lineage>
</organism>
<gene>
    <name evidence="1" type="ORF">METZ01_LOCUS396177</name>
</gene>
<evidence type="ECO:0000313" key="1">
    <source>
        <dbReference type="EMBL" id="SVD43323.1"/>
    </source>
</evidence>